<gene>
    <name evidence="14" type="primary">cpdB</name>
    <name evidence="14" type="ORF">GO986_04880</name>
</gene>
<evidence type="ECO:0000256" key="1">
    <source>
        <dbReference type="ARBA" id="ARBA00000527"/>
    </source>
</evidence>
<sequence length="680" mass="74105">MRISRYGSADSACLCCAAIQRSPHEDWRKRFTPTCIRFSMLRGVRNHLFLMTALLLGAAGAQTVDLRLLETTDLHTNALGYDYYQDKPTGEFGLEYTATLVQNARKEKRNTMLFDNGDLIQGNPLGDYVARVNPLAAGQRHPIHAAMAVLGYDAGNLGNHEFNYGLPFLENVLKGAPMPYVSANVYLEDGDGNPDNDKNAFTPYLIQRKLVYDTTGRPYYINVGILGLLPPQIMQWDKSNLEGKVTTRDMVETARKFVPQMKAQGADIVVAIAHSGISADYQPGQENAAAELTKVPGLNVVLSGHSHQEFPGPVYKSIPGADITKGTINGKPVVMAGFWGNDLGIVDLKLNFDRKTQQWTVQDGTAAIRPIWDKTAKKNLVTPDPRIAAAVKAAHEGTLAYVRGKVADLTAPINSYWALVQDDPSVQLVSNAQTAYVKAALSSTQYKDLPVLSAAAPFKAGGRSGVSYYTDIPAGTLAIKNVADLYVYPNTVQAVVVTGAQLKEWLERSAGQFKQIDPSKTEPQALVDEAFPTYNFDVIDGVTYEIDVTQPSRYTSQGQVANAAAARIKNLQYQGQPIDPAARFVVATNNYRASGGGSFPGLNGTNIVLQAPDETREALVKYFNEQKTVNPTADGNWKLTPIPGATLLYVSSPNAQKFLPAGAQLLRTREDGFAEYTIKF</sequence>
<keyword evidence="15" id="KW-1185">Reference proteome</keyword>
<evidence type="ECO:0000259" key="12">
    <source>
        <dbReference type="Pfam" id="PF00149"/>
    </source>
</evidence>
<evidence type="ECO:0000256" key="4">
    <source>
        <dbReference type="ARBA" id="ARBA00004196"/>
    </source>
</evidence>
<dbReference type="EC" id="3.1.4.16" evidence="14"/>
<evidence type="ECO:0000256" key="7">
    <source>
        <dbReference type="ARBA" id="ARBA00022729"/>
    </source>
</evidence>
<dbReference type="CDD" id="cd07410">
    <property type="entry name" value="MPP_CpdB_N"/>
    <property type="match status" value="1"/>
</dbReference>
<comment type="subcellular location">
    <subcellularLocation>
        <location evidence="4">Cell envelope</location>
    </subcellularLocation>
</comment>
<dbReference type="GO" id="GO:0030288">
    <property type="term" value="C:outer membrane-bounded periplasmic space"/>
    <property type="evidence" value="ECO:0007669"/>
    <property type="project" value="TreeGrafter"/>
</dbReference>
<dbReference type="GO" id="GO:0046872">
    <property type="term" value="F:metal ion binding"/>
    <property type="evidence" value="ECO:0007669"/>
    <property type="project" value="UniProtKB-KW"/>
</dbReference>
<name>A0A7C9HQD7_9DEIO</name>
<proteinExistence type="inferred from homology"/>
<evidence type="ECO:0000313" key="14">
    <source>
        <dbReference type="EMBL" id="MVN86094.1"/>
    </source>
</evidence>
<dbReference type="NCBIfam" id="NF006938">
    <property type="entry name" value="PRK09420.1"/>
    <property type="match status" value="1"/>
</dbReference>
<dbReference type="Pfam" id="PF02872">
    <property type="entry name" value="5_nucleotid_C"/>
    <property type="match status" value="1"/>
</dbReference>
<evidence type="ECO:0000256" key="6">
    <source>
        <dbReference type="ARBA" id="ARBA00022723"/>
    </source>
</evidence>
<dbReference type="Proteomes" id="UP000483286">
    <property type="component" value="Unassembled WGS sequence"/>
</dbReference>
<feature type="domain" description="5'-Nucleotidase C-terminal" evidence="13">
    <location>
        <begin position="420"/>
        <end position="602"/>
    </location>
</feature>
<evidence type="ECO:0000256" key="2">
    <source>
        <dbReference type="ARBA" id="ARBA00001730"/>
    </source>
</evidence>
<dbReference type="EMBL" id="WQLB01000004">
    <property type="protein sequence ID" value="MVN86094.1"/>
    <property type="molecule type" value="Genomic_DNA"/>
</dbReference>
<dbReference type="Pfam" id="PF00149">
    <property type="entry name" value="Metallophos"/>
    <property type="match status" value="1"/>
</dbReference>
<evidence type="ECO:0000259" key="13">
    <source>
        <dbReference type="Pfam" id="PF02872"/>
    </source>
</evidence>
<dbReference type="Gene3D" id="3.90.780.10">
    <property type="entry name" value="5'-Nucleotidase, C-terminal domain"/>
    <property type="match status" value="1"/>
</dbReference>
<dbReference type="InterPro" id="IPR008334">
    <property type="entry name" value="5'-Nucleotdase_C"/>
</dbReference>
<comment type="cofactor">
    <cofactor evidence="3">
        <name>a divalent metal cation</name>
        <dbReference type="ChEBI" id="CHEBI:60240"/>
    </cofactor>
</comment>
<comment type="caution">
    <text evidence="14">The sequence shown here is derived from an EMBL/GenBank/DDBJ whole genome shotgun (WGS) entry which is preliminary data.</text>
</comment>
<dbReference type="Gene3D" id="3.60.21.10">
    <property type="match status" value="1"/>
</dbReference>
<dbReference type="PANTHER" id="PTHR11575:SF6">
    <property type="entry name" value="2',3'-CYCLIC-NUCLEOTIDE 2'-PHOSPHODIESTERASE_3'-NUCLEOTIDASE"/>
    <property type="match status" value="1"/>
</dbReference>
<evidence type="ECO:0000256" key="3">
    <source>
        <dbReference type="ARBA" id="ARBA00001968"/>
    </source>
</evidence>
<comment type="catalytic activity">
    <reaction evidence="2">
        <text>a nucleoside 2',3'-cyclic phosphate + H2O = a nucleoside 3'-phosphate + H(+)</text>
        <dbReference type="Rhea" id="RHEA:19621"/>
        <dbReference type="ChEBI" id="CHEBI:15377"/>
        <dbReference type="ChEBI" id="CHEBI:15378"/>
        <dbReference type="ChEBI" id="CHEBI:66949"/>
        <dbReference type="ChEBI" id="CHEBI:66954"/>
        <dbReference type="EC" id="3.1.4.16"/>
    </reaction>
</comment>
<dbReference type="GO" id="GO:0008663">
    <property type="term" value="F:2',3'-cyclic-nucleotide 2'-phosphodiesterase activity"/>
    <property type="evidence" value="ECO:0007669"/>
    <property type="project" value="UniProtKB-EC"/>
</dbReference>
<evidence type="ECO:0000256" key="11">
    <source>
        <dbReference type="RuleBase" id="RU362119"/>
    </source>
</evidence>
<dbReference type="SUPFAM" id="SSF56300">
    <property type="entry name" value="Metallo-dependent phosphatases"/>
    <property type="match status" value="1"/>
</dbReference>
<dbReference type="InterPro" id="IPR041827">
    <property type="entry name" value="CpdB_N"/>
</dbReference>
<dbReference type="GO" id="GO:0009166">
    <property type="term" value="P:nucleotide catabolic process"/>
    <property type="evidence" value="ECO:0007669"/>
    <property type="project" value="InterPro"/>
</dbReference>
<keyword evidence="7" id="KW-0732">Signal</keyword>
<organism evidence="14 15">
    <name type="scientific">Deinococcus arboris</name>
    <dbReference type="NCBI Taxonomy" id="2682977"/>
    <lineage>
        <taxon>Bacteria</taxon>
        <taxon>Thermotogati</taxon>
        <taxon>Deinococcota</taxon>
        <taxon>Deinococci</taxon>
        <taxon>Deinococcales</taxon>
        <taxon>Deinococcaceae</taxon>
        <taxon>Deinococcus</taxon>
    </lineage>
</organism>
<protein>
    <submittedName>
        <fullName evidence="14">2',3'-cyclic-nucleotide 2'-phosphodiesterase</fullName>
        <ecNumber evidence="14">3.1.4.16</ecNumber>
    </submittedName>
</protein>
<dbReference type="SUPFAM" id="SSF55816">
    <property type="entry name" value="5'-nucleotidase (syn. UDP-sugar hydrolase), C-terminal domain"/>
    <property type="match status" value="1"/>
</dbReference>
<dbReference type="NCBIfam" id="TIGR01390">
    <property type="entry name" value="CycNucDiestase"/>
    <property type="match status" value="1"/>
</dbReference>
<comment type="similarity">
    <text evidence="5 11">Belongs to the 5'-nucleotidase family.</text>
</comment>
<dbReference type="PRINTS" id="PR01607">
    <property type="entry name" value="APYRASEFAMLY"/>
</dbReference>
<feature type="domain" description="Calcineurin-like phosphoesterase" evidence="12">
    <location>
        <begin position="67"/>
        <end position="308"/>
    </location>
</feature>
<dbReference type="AlphaFoldDB" id="A0A7C9HQD7"/>
<evidence type="ECO:0000256" key="10">
    <source>
        <dbReference type="ARBA" id="ARBA00023268"/>
    </source>
</evidence>
<evidence type="ECO:0000256" key="8">
    <source>
        <dbReference type="ARBA" id="ARBA00022741"/>
    </source>
</evidence>
<evidence type="ECO:0000256" key="5">
    <source>
        <dbReference type="ARBA" id="ARBA00006654"/>
    </source>
</evidence>
<dbReference type="InterPro" id="IPR036907">
    <property type="entry name" value="5'-Nucleotdase_C_sf"/>
</dbReference>
<dbReference type="GO" id="GO:0008254">
    <property type="term" value="F:3'-nucleotidase activity"/>
    <property type="evidence" value="ECO:0007669"/>
    <property type="project" value="UniProtKB-EC"/>
</dbReference>
<dbReference type="InterPro" id="IPR006179">
    <property type="entry name" value="5_nucleotidase/apyrase"/>
</dbReference>
<dbReference type="InterPro" id="IPR006294">
    <property type="entry name" value="Cyc_nuc_PDE_nucleotidase"/>
</dbReference>
<dbReference type="InterPro" id="IPR004843">
    <property type="entry name" value="Calcineurin-like_PHP"/>
</dbReference>
<keyword evidence="8 11" id="KW-0547">Nucleotide-binding</keyword>
<dbReference type="PANTHER" id="PTHR11575">
    <property type="entry name" value="5'-NUCLEOTIDASE-RELATED"/>
    <property type="match status" value="1"/>
</dbReference>
<evidence type="ECO:0000313" key="15">
    <source>
        <dbReference type="Proteomes" id="UP000483286"/>
    </source>
</evidence>
<accession>A0A7C9HQD7</accession>
<evidence type="ECO:0000256" key="9">
    <source>
        <dbReference type="ARBA" id="ARBA00022801"/>
    </source>
</evidence>
<reference evidence="14 15" key="1">
    <citation type="submission" date="2019-12" db="EMBL/GenBank/DDBJ databases">
        <title>Deinococcus sp. HMF7620 Genome sequencing and assembly.</title>
        <authorList>
            <person name="Kang H."/>
            <person name="Kim H."/>
            <person name="Joh K."/>
        </authorList>
    </citation>
    <scope>NUCLEOTIDE SEQUENCE [LARGE SCALE GENOMIC DNA]</scope>
    <source>
        <strain evidence="14 15">HMF7620</strain>
    </source>
</reference>
<keyword evidence="9 11" id="KW-0378">Hydrolase</keyword>
<keyword evidence="6" id="KW-0479">Metal-binding</keyword>
<dbReference type="GO" id="GO:0000166">
    <property type="term" value="F:nucleotide binding"/>
    <property type="evidence" value="ECO:0007669"/>
    <property type="project" value="UniProtKB-KW"/>
</dbReference>
<comment type="catalytic activity">
    <reaction evidence="1">
        <text>a ribonucleoside 3'-phosphate + H2O = a ribonucleoside + phosphate</text>
        <dbReference type="Rhea" id="RHEA:10144"/>
        <dbReference type="ChEBI" id="CHEBI:13197"/>
        <dbReference type="ChEBI" id="CHEBI:15377"/>
        <dbReference type="ChEBI" id="CHEBI:18254"/>
        <dbReference type="ChEBI" id="CHEBI:43474"/>
        <dbReference type="EC" id="3.1.3.6"/>
    </reaction>
</comment>
<dbReference type="PROSITE" id="PS00786">
    <property type="entry name" value="5_NUCLEOTIDASE_2"/>
    <property type="match status" value="1"/>
</dbReference>
<dbReference type="InterPro" id="IPR006146">
    <property type="entry name" value="5'-Nucleotdase_CS"/>
</dbReference>
<dbReference type="InterPro" id="IPR029052">
    <property type="entry name" value="Metallo-depent_PP-like"/>
</dbReference>
<keyword evidence="10" id="KW-0511">Multifunctional enzyme</keyword>